<dbReference type="InterPro" id="IPR020941">
    <property type="entry name" value="SUFU-like_domain"/>
</dbReference>
<gene>
    <name evidence="2" type="ORF">SAMN05421541_104444</name>
</gene>
<evidence type="ECO:0000313" key="2">
    <source>
        <dbReference type="EMBL" id="SFE91880.1"/>
    </source>
</evidence>
<evidence type="ECO:0000259" key="1">
    <source>
        <dbReference type="Pfam" id="PF05076"/>
    </source>
</evidence>
<name>A0A1I2EHZ7_9ACTN</name>
<dbReference type="EMBL" id="FONV01000004">
    <property type="protein sequence ID" value="SFE91880.1"/>
    <property type="molecule type" value="Genomic_DNA"/>
</dbReference>
<dbReference type="AlphaFoldDB" id="A0A1I2EHZ7"/>
<keyword evidence="3" id="KW-1185">Reference proteome</keyword>
<sequence length="186" mass="20571">MPAIAILRDIFLAYRERDGEEHDGFLFEDPYGPLSRLDVFVYRTLDLTTFATIGMAAQPMPAAPGPGGGGRAELRLARRGRLQRSEEHAIAVRLANLAVHPFLTGDQLNWGHMIGLGEEFPAFPGRRSVFLSGPLSPEALDYVRTGEGAVRILNVVPITDTERERGRLMSPLAFAESLLTQRDLWS</sequence>
<feature type="domain" description="Suppressor of fused-like" evidence="1">
    <location>
        <begin position="36"/>
        <end position="179"/>
    </location>
</feature>
<accession>A0A1I2EHZ7</accession>
<protein>
    <submittedName>
        <fullName evidence="2">Suppressor of fused protein (SUFU)</fullName>
    </submittedName>
</protein>
<dbReference type="Proteomes" id="UP000199645">
    <property type="component" value="Unassembled WGS sequence"/>
</dbReference>
<evidence type="ECO:0000313" key="3">
    <source>
        <dbReference type="Proteomes" id="UP000199645"/>
    </source>
</evidence>
<reference evidence="2 3" key="1">
    <citation type="submission" date="2016-10" db="EMBL/GenBank/DDBJ databases">
        <authorList>
            <person name="de Groot N.N."/>
        </authorList>
    </citation>
    <scope>NUCLEOTIDE SEQUENCE [LARGE SCALE GENOMIC DNA]</scope>
    <source>
        <strain evidence="2 3">DSM 43019</strain>
    </source>
</reference>
<proteinExistence type="predicted"/>
<dbReference type="RefSeq" id="WP_177319679.1">
    <property type="nucleotide sequence ID" value="NZ_BOMT01000028.1"/>
</dbReference>
<dbReference type="Pfam" id="PF05076">
    <property type="entry name" value="SUFU"/>
    <property type="match status" value="1"/>
</dbReference>
<organism evidence="2 3">
    <name type="scientific">Actinoplanes philippinensis</name>
    <dbReference type="NCBI Taxonomy" id="35752"/>
    <lineage>
        <taxon>Bacteria</taxon>
        <taxon>Bacillati</taxon>
        <taxon>Actinomycetota</taxon>
        <taxon>Actinomycetes</taxon>
        <taxon>Micromonosporales</taxon>
        <taxon>Micromonosporaceae</taxon>
        <taxon>Actinoplanes</taxon>
    </lineage>
</organism>